<evidence type="ECO:0000313" key="3">
    <source>
        <dbReference type="Proteomes" id="UP000324233"/>
    </source>
</evidence>
<gene>
    <name evidence="2" type="ORF">OJF2_73790</name>
</gene>
<organism evidence="2 3">
    <name type="scientific">Aquisphaera giovannonii</name>
    <dbReference type="NCBI Taxonomy" id="406548"/>
    <lineage>
        <taxon>Bacteria</taxon>
        <taxon>Pseudomonadati</taxon>
        <taxon>Planctomycetota</taxon>
        <taxon>Planctomycetia</taxon>
        <taxon>Isosphaerales</taxon>
        <taxon>Isosphaeraceae</taxon>
        <taxon>Aquisphaera</taxon>
    </lineage>
</organism>
<name>A0A5B9WE82_9BACT</name>
<feature type="region of interest" description="Disordered" evidence="1">
    <location>
        <begin position="1"/>
        <end position="26"/>
    </location>
</feature>
<evidence type="ECO:0000256" key="1">
    <source>
        <dbReference type="SAM" id="MobiDB-lite"/>
    </source>
</evidence>
<keyword evidence="3" id="KW-1185">Reference proteome</keyword>
<dbReference type="EMBL" id="CP042997">
    <property type="protein sequence ID" value="QEH38773.1"/>
    <property type="molecule type" value="Genomic_DNA"/>
</dbReference>
<feature type="compositionally biased region" description="Basic and acidic residues" evidence="1">
    <location>
        <begin position="13"/>
        <end position="23"/>
    </location>
</feature>
<proteinExistence type="predicted"/>
<protein>
    <submittedName>
        <fullName evidence="2">Uncharacterized protein</fullName>
    </submittedName>
</protein>
<dbReference type="AlphaFoldDB" id="A0A5B9WE82"/>
<dbReference type="Proteomes" id="UP000324233">
    <property type="component" value="Chromosome"/>
</dbReference>
<dbReference type="KEGG" id="agv:OJF2_73790"/>
<sequence>MPGPPSKQGTIEGRPRPRKDGTVRHPGKVLLVGQRLPIDGLLTVAM</sequence>
<reference evidence="2 3" key="1">
    <citation type="submission" date="2019-08" db="EMBL/GenBank/DDBJ databases">
        <title>Deep-cultivation of Planctomycetes and their phenomic and genomic characterization uncovers novel biology.</title>
        <authorList>
            <person name="Wiegand S."/>
            <person name="Jogler M."/>
            <person name="Boedeker C."/>
            <person name="Pinto D."/>
            <person name="Vollmers J."/>
            <person name="Rivas-Marin E."/>
            <person name="Kohn T."/>
            <person name="Peeters S.H."/>
            <person name="Heuer A."/>
            <person name="Rast P."/>
            <person name="Oberbeckmann S."/>
            <person name="Bunk B."/>
            <person name="Jeske O."/>
            <person name="Meyerdierks A."/>
            <person name="Storesund J.E."/>
            <person name="Kallscheuer N."/>
            <person name="Luecker S."/>
            <person name="Lage O.M."/>
            <person name="Pohl T."/>
            <person name="Merkel B.J."/>
            <person name="Hornburger P."/>
            <person name="Mueller R.-W."/>
            <person name="Bruemmer F."/>
            <person name="Labrenz M."/>
            <person name="Spormann A.M."/>
            <person name="Op den Camp H."/>
            <person name="Overmann J."/>
            <person name="Amann R."/>
            <person name="Jetten M.S.M."/>
            <person name="Mascher T."/>
            <person name="Medema M.H."/>
            <person name="Devos D.P."/>
            <person name="Kaster A.-K."/>
            <person name="Ovreas L."/>
            <person name="Rohde M."/>
            <person name="Galperin M.Y."/>
            <person name="Jogler C."/>
        </authorList>
    </citation>
    <scope>NUCLEOTIDE SEQUENCE [LARGE SCALE GENOMIC DNA]</scope>
    <source>
        <strain evidence="2 3">OJF2</strain>
    </source>
</reference>
<accession>A0A5B9WE82</accession>
<evidence type="ECO:0000313" key="2">
    <source>
        <dbReference type="EMBL" id="QEH38773.1"/>
    </source>
</evidence>